<name>A0AAN9TK81_9HEMI</name>
<organism evidence="2 3">
    <name type="scientific">Parthenolecanium corni</name>
    <dbReference type="NCBI Taxonomy" id="536013"/>
    <lineage>
        <taxon>Eukaryota</taxon>
        <taxon>Metazoa</taxon>
        <taxon>Ecdysozoa</taxon>
        <taxon>Arthropoda</taxon>
        <taxon>Hexapoda</taxon>
        <taxon>Insecta</taxon>
        <taxon>Pterygota</taxon>
        <taxon>Neoptera</taxon>
        <taxon>Paraneoptera</taxon>
        <taxon>Hemiptera</taxon>
        <taxon>Sternorrhyncha</taxon>
        <taxon>Coccoidea</taxon>
        <taxon>Coccidae</taxon>
        <taxon>Parthenolecanium</taxon>
    </lineage>
</organism>
<evidence type="ECO:0000313" key="2">
    <source>
        <dbReference type="EMBL" id="KAK7598306.1"/>
    </source>
</evidence>
<feature type="region of interest" description="Disordered" evidence="1">
    <location>
        <begin position="374"/>
        <end position="418"/>
    </location>
</feature>
<keyword evidence="3" id="KW-1185">Reference proteome</keyword>
<comment type="caution">
    <text evidence="2">The sequence shown here is derived from an EMBL/GenBank/DDBJ whole genome shotgun (WGS) entry which is preliminary data.</text>
</comment>
<proteinExistence type="predicted"/>
<evidence type="ECO:0000256" key="1">
    <source>
        <dbReference type="SAM" id="MobiDB-lite"/>
    </source>
</evidence>
<sequence length="683" mass="75560">MIERPAIPTPASPLNERDPVCVQVSPVERPAVPTHASALNQTDSVFIQDCPVERPAVPTPAFPPNETDPIFIQDRPVERPAVLTPASLLIERDPVCVQVSPVERPAVPTPASPPNETDPIFIQDRPVERPAVPEPAFRFDDAFLADLNFIQVVPDDWTMPASPRVNLFTAATDTSDDQPVTPVRCQLHEVVGGKRIYVPDSPPLTIAERQKFVVHHVQVHRANDGTTLMEQPIEVQNEVRPERVANQLEIPGIVVTELERTRTDSFVASEIVPEMEGVPRQGRETGDTTSLNDLMRDDSAIFDKPTLFAEVRSKRRPNFLSPLRLLYRDLADTRDVWEAPNNYVDVLKNTILNVMMIPYPAVLRFYIDGSPTKTRPSVRRFEDENQSLDIPGMARNSPVPQPRESQKSPVPDAAIPPRPSIEPYLMADVLDQSAQRGSIMAPLPPSEPTHVTLAEEELGLHHTEAVREPIPSAPAPTVAAAEDFNPIEVIVDEARQTTAAPSRLETAQEQISSLSAHIVALEKSQNLIEGIAEVANITMPEHTTPAALDVNQPEAVQQPRPSMDAHIAAPEDVNRTEVDEEPIRPRPTISREDVIDKLKVLFRRPDNLGSVNFLELCPDEKCVDRNEAVSCVTAAEAARTFFILLELHAKSKIRLENGIPISDEECAPIIVKEVFSDQAVDLS</sequence>
<gene>
    <name evidence="2" type="ORF">V9T40_006541</name>
</gene>
<dbReference type="EMBL" id="JBBCAQ010000014">
    <property type="protein sequence ID" value="KAK7598306.1"/>
    <property type="molecule type" value="Genomic_DNA"/>
</dbReference>
<dbReference type="AlphaFoldDB" id="A0AAN9TK81"/>
<accession>A0AAN9TK81</accession>
<protein>
    <submittedName>
        <fullName evidence="2">Uncharacterized protein</fullName>
    </submittedName>
</protein>
<reference evidence="2 3" key="1">
    <citation type="submission" date="2024-03" db="EMBL/GenBank/DDBJ databases">
        <title>Adaptation during the transition from Ophiocordyceps entomopathogen to insect associate is accompanied by gene loss and intensified selection.</title>
        <authorList>
            <person name="Ward C.M."/>
            <person name="Onetto C.A."/>
            <person name="Borneman A.R."/>
        </authorList>
    </citation>
    <scope>NUCLEOTIDE SEQUENCE [LARGE SCALE GENOMIC DNA]</scope>
    <source>
        <strain evidence="2">AWRI1</strain>
        <tissue evidence="2">Single Adult Female</tissue>
    </source>
</reference>
<evidence type="ECO:0000313" key="3">
    <source>
        <dbReference type="Proteomes" id="UP001367676"/>
    </source>
</evidence>
<dbReference type="Proteomes" id="UP001367676">
    <property type="component" value="Unassembled WGS sequence"/>
</dbReference>